<dbReference type="InterPro" id="IPR052714">
    <property type="entry name" value="MFS_Exporter"/>
</dbReference>
<feature type="region of interest" description="Disordered" evidence="5">
    <location>
        <begin position="1"/>
        <end position="20"/>
    </location>
</feature>
<comment type="subcellular location">
    <subcellularLocation>
        <location evidence="1">Cell membrane</location>
        <topology evidence="1">Multi-pass membrane protein</topology>
    </subcellularLocation>
</comment>
<feature type="transmembrane region" description="Helical" evidence="6">
    <location>
        <begin position="305"/>
        <end position="323"/>
    </location>
</feature>
<keyword evidence="2 6" id="KW-0812">Transmembrane</keyword>
<evidence type="ECO:0000313" key="9">
    <source>
        <dbReference type="Proteomes" id="UP001223646"/>
    </source>
</evidence>
<feature type="transmembrane region" description="Helical" evidence="6">
    <location>
        <begin position="121"/>
        <end position="142"/>
    </location>
</feature>
<gene>
    <name evidence="8" type="ORF">QP460_009270</name>
</gene>
<feature type="transmembrane region" description="Helical" evidence="6">
    <location>
        <begin position="329"/>
        <end position="355"/>
    </location>
</feature>
<protein>
    <submittedName>
        <fullName evidence="8">MFS transporter</fullName>
    </submittedName>
</protein>
<evidence type="ECO:0000256" key="1">
    <source>
        <dbReference type="ARBA" id="ARBA00004651"/>
    </source>
</evidence>
<keyword evidence="3 6" id="KW-1133">Transmembrane helix</keyword>
<dbReference type="Gene3D" id="1.20.1250.20">
    <property type="entry name" value="MFS general substrate transporter like domains"/>
    <property type="match status" value="1"/>
</dbReference>
<dbReference type="SUPFAM" id="SSF103473">
    <property type="entry name" value="MFS general substrate transporter"/>
    <property type="match status" value="1"/>
</dbReference>
<dbReference type="InterPro" id="IPR036259">
    <property type="entry name" value="MFS_trans_sf"/>
</dbReference>
<feature type="domain" description="Major facilitator superfamily (MFS) profile" evidence="7">
    <location>
        <begin position="25"/>
        <end position="417"/>
    </location>
</feature>
<dbReference type="EMBL" id="JASOOY020000031">
    <property type="protein sequence ID" value="MEO3717775.1"/>
    <property type="molecule type" value="Genomic_DNA"/>
</dbReference>
<evidence type="ECO:0000256" key="2">
    <source>
        <dbReference type="ARBA" id="ARBA00022692"/>
    </source>
</evidence>
<feature type="transmembrane region" description="Helical" evidence="6">
    <location>
        <begin position="95"/>
        <end position="115"/>
    </location>
</feature>
<dbReference type="PROSITE" id="PS50850">
    <property type="entry name" value="MFS"/>
    <property type="match status" value="1"/>
</dbReference>
<evidence type="ECO:0000256" key="6">
    <source>
        <dbReference type="SAM" id="Phobius"/>
    </source>
</evidence>
<keyword evidence="4 6" id="KW-0472">Membrane</keyword>
<dbReference type="Proteomes" id="UP001223646">
    <property type="component" value="Unassembled WGS sequence"/>
</dbReference>
<feature type="transmembrane region" description="Helical" evidence="6">
    <location>
        <begin position="183"/>
        <end position="203"/>
    </location>
</feature>
<comment type="caution">
    <text evidence="8">The sequence shown here is derived from an EMBL/GenBank/DDBJ whole genome shotgun (WGS) entry which is preliminary data.</text>
</comment>
<feature type="transmembrane region" description="Helical" evidence="6">
    <location>
        <begin position="34"/>
        <end position="56"/>
    </location>
</feature>
<dbReference type="InterPro" id="IPR011701">
    <property type="entry name" value="MFS"/>
</dbReference>
<sequence>MTTHTTTQNRRRQNEQDEQHGQDKLFSPAFIISWLINFSMYLVFYLSITVMALYAVQRFSASDAAGGFAASSFVVGATIARLFSGYLVDTFGGRRIMLGSLAVIVAACAAYIWAASLPVLIAIRIIHGLTYALASTAVMAAAQTAIPASRRAEGTGYISLGTTLATAIGPALGLALIGSVGYSVLFATALGLSIVGLVLALVLPQHNGPTTAETKAEATEDSSASETKRTFSFDDIMTPRVVPIGLFMLLIGLAYAGVITFLNRYSQLSGLARGASFFFIAYAVAMMAARFSLGRLQDRRGDNPVIAIGLVCFTISLLVLAFATADWHVIAAGALCGLGYGTLMPACQTISVHLAPAHKLGTGISTLLLLVDAGIGLGPIVLGSVAATIGFNKMYAGLAVVVVLAAVFYWFVHGRKPVAQRHHVNIQN</sequence>
<dbReference type="GO" id="GO:0022857">
    <property type="term" value="F:transmembrane transporter activity"/>
    <property type="evidence" value="ECO:0007669"/>
    <property type="project" value="InterPro"/>
</dbReference>
<evidence type="ECO:0000313" key="8">
    <source>
        <dbReference type="EMBL" id="MEO3717775.1"/>
    </source>
</evidence>
<dbReference type="PANTHER" id="PTHR23531">
    <property type="entry name" value="QUINOLENE RESISTANCE PROTEIN NORA"/>
    <property type="match status" value="1"/>
</dbReference>
<accession>A0AAW9SYA1</accession>
<feature type="transmembrane region" description="Helical" evidence="6">
    <location>
        <begin position="367"/>
        <end position="389"/>
    </location>
</feature>
<dbReference type="CDD" id="cd17489">
    <property type="entry name" value="MFS_YfcJ_like"/>
    <property type="match status" value="1"/>
</dbReference>
<feature type="transmembrane region" description="Helical" evidence="6">
    <location>
        <begin position="154"/>
        <end position="177"/>
    </location>
</feature>
<feature type="transmembrane region" description="Helical" evidence="6">
    <location>
        <begin position="395"/>
        <end position="412"/>
    </location>
</feature>
<name>A0AAW9SYA1_CORAY</name>
<feature type="transmembrane region" description="Helical" evidence="6">
    <location>
        <begin position="241"/>
        <end position="262"/>
    </location>
</feature>
<reference evidence="8" key="1">
    <citation type="submission" date="2023-05" db="EMBL/GenBank/DDBJ databases">
        <authorList>
            <person name="Du J."/>
        </authorList>
    </citation>
    <scope>NUCLEOTIDE SEQUENCE</scope>
    <source>
        <strain evidence="8">UMB1064</strain>
    </source>
</reference>
<organism evidence="8 9">
    <name type="scientific">Corynebacterium amycolatum</name>
    <dbReference type="NCBI Taxonomy" id="43765"/>
    <lineage>
        <taxon>Bacteria</taxon>
        <taxon>Bacillati</taxon>
        <taxon>Actinomycetota</taxon>
        <taxon>Actinomycetes</taxon>
        <taxon>Mycobacteriales</taxon>
        <taxon>Corynebacteriaceae</taxon>
        <taxon>Corynebacterium</taxon>
    </lineage>
</organism>
<dbReference type="RefSeq" id="WP_284826303.1">
    <property type="nucleotide sequence ID" value="NZ_JASOOY020000031.1"/>
</dbReference>
<dbReference type="AlphaFoldDB" id="A0AAW9SYA1"/>
<dbReference type="GO" id="GO:0005886">
    <property type="term" value="C:plasma membrane"/>
    <property type="evidence" value="ECO:0007669"/>
    <property type="project" value="UniProtKB-SubCell"/>
</dbReference>
<feature type="transmembrane region" description="Helical" evidence="6">
    <location>
        <begin position="68"/>
        <end position="88"/>
    </location>
</feature>
<evidence type="ECO:0000256" key="3">
    <source>
        <dbReference type="ARBA" id="ARBA00022989"/>
    </source>
</evidence>
<dbReference type="PANTHER" id="PTHR23531:SF1">
    <property type="entry name" value="QUINOLENE RESISTANCE PROTEIN NORA"/>
    <property type="match status" value="1"/>
</dbReference>
<evidence type="ECO:0000256" key="4">
    <source>
        <dbReference type="ARBA" id="ARBA00023136"/>
    </source>
</evidence>
<dbReference type="Pfam" id="PF07690">
    <property type="entry name" value="MFS_1"/>
    <property type="match status" value="1"/>
</dbReference>
<reference evidence="8" key="2">
    <citation type="submission" date="2024-05" db="EMBL/GenBank/DDBJ databases">
        <authorList>
            <person name="Wolfe A."/>
        </authorList>
    </citation>
    <scope>NUCLEOTIDE SEQUENCE</scope>
    <source>
        <strain evidence="8">UMB1064</strain>
    </source>
</reference>
<feature type="transmembrane region" description="Helical" evidence="6">
    <location>
        <begin position="274"/>
        <end position="293"/>
    </location>
</feature>
<evidence type="ECO:0000256" key="5">
    <source>
        <dbReference type="SAM" id="MobiDB-lite"/>
    </source>
</evidence>
<dbReference type="InterPro" id="IPR020846">
    <property type="entry name" value="MFS_dom"/>
</dbReference>
<evidence type="ECO:0000259" key="7">
    <source>
        <dbReference type="PROSITE" id="PS50850"/>
    </source>
</evidence>
<proteinExistence type="predicted"/>